<keyword evidence="3" id="KW-1185">Reference proteome</keyword>
<evidence type="ECO:0000256" key="1">
    <source>
        <dbReference type="SAM" id="MobiDB-lite"/>
    </source>
</evidence>
<dbReference type="EMBL" id="MTYJ01000086">
    <property type="protein sequence ID" value="OQV15623.1"/>
    <property type="molecule type" value="Genomic_DNA"/>
</dbReference>
<dbReference type="Proteomes" id="UP000192578">
    <property type="component" value="Unassembled WGS sequence"/>
</dbReference>
<proteinExistence type="predicted"/>
<protein>
    <submittedName>
        <fullName evidence="2">Uncharacterized protein</fullName>
    </submittedName>
</protein>
<evidence type="ECO:0000313" key="3">
    <source>
        <dbReference type="Proteomes" id="UP000192578"/>
    </source>
</evidence>
<comment type="caution">
    <text evidence="2">The sequence shown here is derived from an EMBL/GenBank/DDBJ whole genome shotgun (WGS) entry which is preliminary data.</text>
</comment>
<accession>A0A1W0WKG9</accession>
<organism evidence="2 3">
    <name type="scientific">Hypsibius exemplaris</name>
    <name type="common">Freshwater tardigrade</name>
    <dbReference type="NCBI Taxonomy" id="2072580"/>
    <lineage>
        <taxon>Eukaryota</taxon>
        <taxon>Metazoa</taxon>
        <taxon>Ecdysozoa</taxon>
        <taxon>Tardigrada</taxon>
        <taxon>Eutardigrada</taxon>
        <taxon>Parachela</taxon>
        <taxon>Hypsibioidea</taxon>
        <taxon>Hypsibiidae</taxon>
        <taxon>Hypsibius</taxon>
    </lineage>
</organism>
<name>A0A1W0WKG9_HYPEX</name>
<evidence type="ECO:0000313" key="2">
    <source>
        <dbReference type="EMBL" id="OQV15623.1"/>
    </source>
</evidence>
<feature type="region of interest" description="Disordered" evidence="1">
    <location>
        <begin position="1"/>
        <end position="42"/>
    </location>
</feature>
<feature type="compositionally biased region" description="Polar residues" evidence="1">
    <location>
        <begin position="1"/>
        <end position="31"/>
    </location>
</feature>
<gene>
    <name evidence="2" type="ORF">BV898_10211</name>
</gene>
<dbReference type="AlphaFoldDB" id="A0A1W0WKG9"/>
<reference evidence="3" key="1">
    <citation type="submission" date="2017-01" db="EMBL/GenBank/DDBJ databases">
        <title>Comparative genomics of anhydrobiosis in the tardigrade Hypsibius dujardini.</title>
        <authorList>
            <person name="Yoshida Y."/>
            <person name="Koutsovoulos G."/>
            <person name="Laetsch D."/>
            <person name="Stevens L."/>
            <person name="Kumar S."/>
            <person name="Horikawa D."/>
            <person name="Ishino K."/>
            <person name="Komine S."/>
            <person name="Tomita M."/>
            <person name="Blaxter M."/>
            <person name="Arakawa K."/>
        </authorList>
    </citation>
    <scope>NUCLEOTIDE SEQUENCE [LARGE SCALE GENOMIC DNA]</scope>
    <source>
        <strain evidence="3">Z151</strain>
    </source>
</reference>
<sequence>MKSAGSSMSTGRRTTGHWTGPNRTGLRTTGHWTGPDRTGHWTGPDRTGLRTIGLISRCCIFALGLIITVAHSSLADSDLDTNGLSPEKQKVLELLKSIETGSSAPFAYVNPNKYIQHNLDIAPGPAGVQAFIASLNGSARVRTVRVFQLRNVACLQKLYPAKLKRVSSQNEKIPISVVLVKAPMIPSSRDKPFCPVNKICTFPAILEGQLRANRTKTISKEHIEETKNRNFSNPSGCKFFKDLNIKILTP</sequence>